<feature type="compositionally biased region" description="Basic and acidic residues" evidence="1">
    <location>
        <begin position="29"/>
        <end position="40"/>
    </location>
</feature>
<sequence>MSIREVVEKIKTMADEMRAELGDSLKGIEGTERREPGKVK</sequence>
<evidence type="ECO:0000313" key="3">
    <source>
        <dbReference type="Proteomes" id="UP001059209"/>
    </source>
</evidence>
<dbReference type="EMBL" id="CP104205">
    <property type="protein sequence ID" value="UWX55388.1"/>
    <property type="molecule type" value="Genomic_DNA"/>
</dbReference>
<dbReference type="Proteomes" id="UP001059209">
    <property type="component" value="Chromosome"/>
</dbReference>
<feature type="region of interest" description="Disordered" evidence="1">
    <location>
        <begin position="20"/>
        <end position="40"/>
    </location>
</feature>
<proteinExistence type="predicted"/>
<reference evidence="2" key="1">
    <citation type="submission" date="2022-09" db="EMBL/GenBank/DDBJ databases">
        <title>Maribacter litopenaei sp. nov., isolated from the intestinal tract of the Pacific White Shrimp, Litopenaeus vannamei.</title>
        <authorList>
            <person name="Kim S.Y."/>
            <person name="Hwang C.Y."/>
        </authorList>
    </citation>
    <scope>NUCLEOTIDE SEQUENCE</scope>
    <source>
        <strain evidence="2">HL-LV01</strain>
    </source>
</reference>
<dbReference type="RefSeq" id="WP_260573264.1">
    <property type="nucleotide sequence ID" value="NZ_CP104205.1"/>
</dbReference>
<protein>
    <submittedName>
        <fullName evidence="2">Uncharacterized protein</fullName>
    </submittedName>
</protein>
<organism evidence="2 3">
    <name type="scientific">Maribacter litopenaei</name>
    <dbReference type="NCBI Taxonomy" id="2976127"/>
    <lineage>
        <taxon>Bacteria</taxon>
        <taxon>Pseudomonadati</taxon>
        <taxon>Bacteroidota</taxon>
        <taxon>Flavobacteriia</taxon>
        <taxon>Flavobacteriales</taxon>
        <taxon>Flavobacteriaceae</taxon>
        <taxon>Maribacter</taxon>
    </lineage>
</organism>
<evidence type="ECO:0000313" key="2">
    <source>
        <dbReference type="EMBL" id="UWX55388.1"/>
    </source>
</evidence>
<accession>A0ABY5Y8N0</accession>
<keyword evidence="3" id="KW-1185">Reference proteome</keyword>
<evidence type="ECO:0000256" key="1">
    <source>
        <dbReference type="SAM" id="MobiDB-lite"/>
    </source>
</evidence>
<gene>
    <name evidence="2" type="ORF">NYZ99_02170</name>
</gene>
<name>A0ABY5Y8N0_9FLAO</name>